<evidence type="ECO:0000256" key="2">
    <source>
        <dbReference type="SAM" id="Phobius"/>
    </source>
</evidence>
<evidence type="ECO:0000256" key="1">
    <source>
        <dbReference type="SAM" id="MobiDB-lite"/>
    </source>
</evidence>
<dbReference type="EMBL" id="QPMH01000008">
    <property type="protein sequence ID" value="RDD61955.1"/>
    <property type="molecule type" value="Genomic_DNA"/>
</dbReference>
<feature type="compositionally biased region" description="Polar residues" evidence="1">
    <location>
        <begin position="1"/>
        <end position="12"/>
    </location>
</feature>
<keyword evidence="2" id="KW-0472">Membrane</keyword>
<keyword evidence="2" id="KW-1133">Transmembrane helix</keyword>
<keyword evidence="2" id="KW-0812">Transmembrane</keyword>
<keyword evidence="4" id="KW-1185">Reference proteome</keyword>
<sequence>MAAKASDQQQEASGKRPAGEVAIGRHIRLRTTQPMPQFDRKTAKAYAAFDKRSPNTPMYALVCDESAPPRLNILATLSRIENMPFVVPVDWGVVDWPDTGERRFAVAFEAPVGERIVPDPERSFRPWRDEKIVEHVIAPAVRVLTELDSRGVTHRGICLENIYTGSSGVVFGESVGVPAGLIQPTVYETIQAGQAAPEGRGEGTPADDLYALGVVIVMLLRGGNRMAGWSDEDAVAEKIANGSYFALLGRTSVSLKLMEPLRGLLCDIEAERWELNDLEMWLNGRQLSPMQATLPTKARRPFTFDGVEYISPQALAHAMANRWPAALQVMRHGDMDLWAQRNLPNEIQANRIRGLLVGGQTGQSGGEDRGLARLLIALDPAAPIRMRNLAARPRALAKVLALNYDKSNGVRDLVIHAILAKLPQRWIEFQLEGTPDPQEIQTFERMGFFLGRNQPGYGVERFIYEFNDDWPCLSPLVRGQFVHTIESLLPALERLAESGDTPSEPVDRHIIAFCAARMYPQPERLLQGLADARDSITRQRAILHLLAQLQRRHGPAKLPALTRWVGEFANPVVDSLRNQKLKDRARKALERAVELGSLVELVAGVDDPEARRRDVSGFEIAQKEYERITREIDWLENGGLTAAPRIAQASASASAAVSGLCSGLILMFLTLFYVL</sequence>
<dbReference type="Proteomes" id="UP000253941">
    <property type="component" value="Unassembled WGS sequence"/>
</dbReference>
<accession>A0A369TC25</accession>
<evidence type="ECO:0000313" key="3">
    <source>
        <dbReference type="EMBL" id="RDD61955.1"/>
    </source>
</evidence>
<dbReference type="Gene3D" id="1.10.510.10">
    <property type="entry name" value="Transferase(Phosphotransferase) domain 1"/>
    <property type="match status" value="1"/>
</dbReference>
<dbReference type="SUPFAM" id="SSF56112">
    <property type="entry name" value="Protein kinase-like (PK-like)"/>
    <property type="match status" value="1"/>
</dbReference>
<comment type="caution">
    <text evidence="3">The sequence shown here is derived from an EMBL/GenBank/DDBJ whole genome shotgun (WGS) entry which is preliminary data.</text>
</comment>
<dbReference type="InterPro" id="IPR011009">
    <property type="entry name" value="Kinase-like_dom_sf"/>
</dbReference>
<feature type="region of interest" description="Disordered" evidence="1">
    <location>
        <begin position="1"/>
        <end position="22"/>
    </location>
</feature>
<feature type="transmembrane region" description="Helical" evidence="2">
    <location>
        <begin position="653"/>
        <end position="674"/>
    </location>
</feature>
<proteinExistence type="predicted"/>
<dbReference type="RefSeq" id="WP_114582199.1">
    <property type="nucleotide sequence ID" value="NZ_QPMH01000008.1"/>
</dbReference>
<gene>
    <name evidence="3" type="ORF">DRB17_10750</name>
</gene>
<name>A0A369TC25_9PROT</name>
<organism evidence="3 4">
    <name type="scientific">Ferruginivarius sediminum</name>
    <dbReference type="NCBI Taxonomy" id="2661937"/>
    <lineage>
        <taxon>Bacteria</taxon>
        <taxon>Pseudomonadati</taxon>
        <taxon>Pseudomonadota</taxon>
        <taxon>Alphaproteobacteria</taxon>
        <taxon>Rhodospirillales</taxon>
        <taxon>Rhodospirillaceae</taxon>
        <taxon>Ferruginivarius</taxon>
    </lineage>
</organism>
<protein>
    <recommendedName>
        <fullName evidence="5">Protein kinase domain-containing protein</fullName>
    </recommendedName>
</protein>
<dbReference type="AlphaFoldDB" id="A0A369TC25"/>
<evidence type="ECO:0000313" key="4">
    <source>
        <dbReference type="Proteomes" id="UP000253941"/>
    </source>
</evidence>
<reference evidence="3 4" key="1">
    <citation type="submission" date="2018-07" db="EMBL/GenBank/DDBJ databases">
        <title>Venubactetium sediminum gen. nov., sp. nov., isolated from a marine solar saltern.</title>
        <authorList>
            <person name="Wang S."/>
        </authorList>
    </citation>
    <scope>NUCLEOTIDE SEQUENCE [LARGE SCALE GENOMIC DNA]</scope>
    <source>
        <strain evidence="3 4">WD2A32</strain>
    </source>
</reference>
<evidence type="ECO:0008006" key="5">
    <source>
        <dbReference type="Google" id="ProtNLM"/>
    </source>
</evidence>